<feature type="region of interest" description="Disordered" evidence="1">
    <location>
        <begin position="110"/>
        <end position="173"/>
    </location>
</feature>
<feature type="compositionally biased region" description="Pro residues" evidence="1">
    <location>
        <begin position="205"/>
        <end position="216"/>
    </location>
</feature>
<dbReference type="EMBL" id="JADGJD010000376">
    <property type="protein sequence ID" value="KAJ3051614.1"/>
    <property type="molecule type" value="Genomic_DNA"/>
</dbReference>
<feature type="compositionally biased region" description="Gly residues" evidence="1">
    <location>
        <begin position="262"/>
        <end position="280"/>
    </location>
</feature>
<evidence type="ECO:0000256" key="1">
    <source>
        <dbReference type="SAM" id="MobiDB-lite"/>
    </source>
</evidence>
<reference evidence="2" key="1">
    <citation type="submission" date="2020-05" db="EMBL/GenBank/DDBJ databases">
        <title>Phylogenomic resolution of chytrid fungi.</title>
        <authorList>
            <person name="Stajich J.E."/>
            <person name="Amses K."/>
            <person name="Simmons R."/>
            <person name="Seto K."/>
            <person name="Myers J."/>
            <person name="Bonds A."/>
            <person name="Quandt C.A."/>
            <person name="Barry K."/>
            <person name="Liu P."/>
            <person name="Grigoriev I."/>
            <person name="Longcore J.E."/>
            <person name="James T.Y."/>
        </authorList>
    </citation>
    <scope>NUCLEOTIDE SEQUENCE</scope>
    <source>
        <strain evidence="2">JEL0318</strain>
    </source>
</reference>
<organism evidence="2 3">
    <name type="scientific">Rhizophlyctis rosea</name>
    <dbReference type="NCBI Taxonomy" id="64517"/>
    <lineage>
        <taxon>Eukaryota</taxon>
        <taxon>Fungi</taxon>
        <taxon>Fungi incertae sedis</taxon>
        <taxon>Chytridiomycota</taxon>
        <taxon>Chytridiomycota incertae sedis</taxon>
        <taxon>Chytridiomycetes</taxon>
        <taxon>Rhizophlyctidales</taxon>
        <taxon>Rhizophlyctidaceae</taxon>
        <taxon>Rhizophlyctis</taxon>
    </lineage>
</organism>
<keyword evidence="3" id="KW-1185">Reference proteome</keyword>
<proteinExistence type="predicted"/>
<accession>A0AAD5X1N4</accession>
<name>A0AAD5X1N4_9FUNG</name>
<sequence>MTHPPNTRTTDREAYNYDSYLLSGRGLLTFTNISDDASTIPSHIIRENVLSETLRKTVDGKNNEVLIDVVQGPPPSINIFTRPKDLAATIEKGRAWKRCKNPVVRAALEGATVTLRDTTERQPPPPEPQPSDSSKWSNPHLYLEAPSANKKGADKIRRKSNLQKATEEAWKKMQKKMEVKPSLRGLAPLPFAPFAPWPGSSHANPPTPIPRPPPITKPEAGQESITTDITTKKRKAADAGNEGQEDEGTEEPESKKQKTNPSGGGGSMAGTDGGAGQSSF</sequence>
<feature type="region of interest" description="Disordered" evidence="1">
    <location>
        <begin position="197"/>
        <end position="280"/>
    </location>
</feature>
<comment type="caution">
    <text evidence="2">The sequence shown here is derived from an EMBL/GenBank/DDBJ whole genome shotgun (WGS) entry which is preliminary data.</text>
</comment>
<dbReference type="AlphaFoldDB" id="A0AAD5X1N4"/>
<gene>
    <name evidence="2" type="ORF">HK097_007363</name>
</gene>
<evidence type="ECO:0000313" key="2">
    <source>
        <dbReference type="EMBL" id="KAJ3051614.1"/>
    </source>
</evidence>
<dbReference type="Proteomes" id="UP001212841">
    <property type="component" value="Unassembled WGS sequence"/>
</dbReference>
<evidence type="ECO:0000313" key="3">
    <source>
        <dbReference type="Proteomes" id="UP001212841"/>
    </source>
</evidence>
<protein>
    <submittedName>
        <fullName evidence="2">Uncharacterized protein</fullName>
    </submittedName>
</protein>